<dbReference type="Pfam" id="PF05222">
    <property type="entry name" value="AlaDh_PNT_N"/>
    <property type="match status" value="1"/>
</dbReference>
<keyword evidence="5" id="KW-0547">Nucleotide-binding</keyword>
<keyword evidence="7" id="KW-1278">Translocase</keyword>
<dbReference type="InterPro" id="IPR026255">
    <property type="entry name" value="NADP_transhyd_a"/>
</dbReference>
<feature type="domain" description="Alanine dehydrogenase/pyridine nucleotide transhydrogenase NAD(H)-binding" evidence="12">
    <location>
        <begin position="155"/>
        <end position="320"/>
    </location>
</feature>
<comment type="similarity">
    <text evidence="2">In the N-terminal section; belongs to the AlaDH/PNT family.</text>
</comment>
<dbReference type="SUPFAM" id="SSF52283">
    <property type="entry name" value="Formate/glycerate dehydrogenase catalytic domain-like"/>
    <property type="match status" value="1"/>
</dbReference>
<dbReference type="NCBIfam" id="TIGR00561">
    <property type="entry name" value="pntA"/>
    <property type="match status" value="1"/>
</dbReference>
<dbReference type="GO" id="GO:0050661">
    <property type="term" value="F:NADP binding"/>
    <property type="evidence" value="ECO:0007669"/>
    <property type="project" value="TreeGrafter"/>
</dbReference>
<evidence type="ECO:0000256" key="1">
    <source>
        <dbReference type="ARBA" id="ARBA00004141"/>
    </source>
</evidence>
<dbReference type="SMART" id="SM01003">
    <property type="entry name" value="AlaDh_PNT_N"/>
    <property type="match status" value="1"/>
</dbReference>
<dbReference type="NCBIfam" id="NF006942">
    <property type="entry name" value="PRK09424.1"/>
    <property type="match status" value="1"/>
</dbReference>
<reference evidence="14" key="1">
    <citation type="submission" date="2017-02" db="UniProtKB">
        <authorList>
            <consortium name="WormBaseParasite"/>
        </authorList>
    </citation>
    <scope>IDENTIFICATION</scope>
</reference>
<dbReference type="PANTHER" id="PTHR10160">
    <property type="entry name" value="NAD(P) TRANSHYDROGENASE"/>
    <property type="match status" value="1"/>
</dbReference>
<dbReference type="EC" id="7.1.1.1" evidence="3"/>
<dbReference type="WBParaSite" id="ASIM_0000235101-mRNA-1">
    <property type="protein sequence ID" value="ASIM_0000235101-mRNA-1"/>
    <property type="gene ID" value="ASIM_0000235101"/>
</dbReference>
<dbReference type="SMART" id="SM01002">
    <property type="entry name" value="AlaDh_PNT_C"/>
    <property type="match status" value="1"/>
</dbReference>
<evidence type="ECO:0000256" key="10">
    <source>
        <dbReference type="ARBA" id="ARBA00023136"/>
    </source>
</evidence>
<dbReference type="InterPro" id="IPR036291">
    <property type="entry name" value="NAD(P)-bd_dom_sf"/>
</dbReference>
<keyword evidence="6" id="KW-0521">NADP</keyword>
<evidence type="ECO:0000256" key="2">
    <source>
        <dbReference type="ARBA" id="ARBA00005624"/>
    </source>
</evidence>
<evidence type="ECO:0000259" key="12">
    <source>
        <dbReference type="SMART" id="SM01002"/>
    </source>
</evidence>
<evidence type="ECO:0000256" key="6">
    <source>
        <dbReference type="ARBA" id="ARBA00022857"/>
    </source>
</evidence>
<keyword evidence="10" id="KW-0472">Membrane</keyword>
<accession>A0A0M3J483</accession>
<name>A0A0M3J483_ANISI</name>
<dbReference type="CDD" id="cd05304">
    <property type="entry name" value="Rubrum_tdh"/>
    <property type="match status" value="1"/>
</dbReference>
<evidence type="ECO:0000313" key="14">
    <source>
        <dbReference type="WBParaSite" id="ASIM_0000235101-mRNA-1"/>
    </source>
</evidence>
<keyword evidence="8" id="KW-1133">Transmembrane helix</keyword>
<evidence type="ECO:0000256" key="4">
    <source>
        <dbReference type="ARBA" id="ARBA00022692"/>
    </source>
</evidence>
<proteinExistence type="inferred from homology"/>
<comment type="catalytic activity">
    <reaction evidence="11">
        <text>NAD(+) + NADPH + H(+)(in) = NADH + NADP(+) + H(+)(out)</text>
        <dbReference type="Rhea" id="RHEA:47992"/>
        <dbReference type="ChEBI" id="CHEBI:15378"/>
        <dbReference type="ChEBI" id="CHEBI:57540"/>
        <dbReference type="ChEBI" id="CHEBI:57783"/>
        <dbReference type="ChEBI" id="CHEBI:57945"/>
        <dbReference type="ChEBI" id="CHEBI:58349"/>
        <dbReference type="EC" id="7.1.1.1"/>
    </reaction>
</comment>
<dbReference type="GO" id="GO:0005743">
    <property type="term" value="C:mitochondrial inner membrane"/>
    <property type="evidence" value="ECO:0007669"/>
    <property type="project" value="TreeGrafter"/>
</dbReference>
<dbReference type="GO" id="GO:0006740">
    <property type="term" value="P:NADPH regeneration"/>
    <property type="evidence" value="ECO:0007669"/>
    <property type="project" value="TreeGrafter"/>
</dbReference>
<organism evidence="14">
    <name type="scientific">Anisakis simplex</name>
    <name type="common">Herring worm</name>
    <dbReference type="NCBI Taxonomy" id="6269"/>
    <lineage>
        <taxon>Eukaryota</taxon>
        <taxon>Metazoa</taxon>
        <taxon>Ecdysozoa</taxon>
        <taxon>Nematoda</taxon>
        <taxon>Chromadorea</taxon>
        <taxon>Rhabditida</taxon>
        <taxon>Spirurina</taxon>
        <taxon>Ascaridomorpha</taxon>
        <taxon>Ascaridoidea</taxon>
        <taxon>Anisakidae</taxon>
        <taxon>Anisakis</taxon>
        <taxon>Anisakis simplex complex</taxon>
    </lineage>
</organism>
<dbReference type="PANTHER" id="PTHR10160:SF19">
    <property type="entry name" value="PROTON-TRANSLOCATING NAD(P)(+) TRANSHYDROGENASE"/>
    <property type="match status" value="1"/>
</dbReference>
<evidence type="ECO:0000256" key="8">
    <source>
        <dbReference type="ARBA" id="ARBA00022989"/>
    </source>
</evidence>
<sequence>LKNNNVKYSFEFVKLFAKDLCERRVALTPASVESLIKKGFNVAVEKGAGVNASFNDDAYQKAGASVVDRDTAFKSDIVLKVRAPSLSECGYLGAKKTLISMVYPSQNKNIIDELAKKNITLFAMDCIPRISRAQVYDVLSSMANIAGYKAVIEAANHFGRFFTGQITAAGRVPPAKVLVIGGGVAGLSSIGTAKSMGAIVRGFDTRSAVKEQIKSLGGEFLEVKIKEEGEGVGGYAKEMSKEFIEKEMQLFAQQCKEVDIIISTALIPGKPAPRLITKEMVSTMKPGSVLVDLAAETGGNIETTKPGELYTDSNGIVHIGYTDLPSRLPTQSSTLYSNNITKFLMSIGSFLFLTDLCSVQFFQFVIFNQIFSVIPIRLLCYQPIANEVPGSISKILD</sequence>
<dbReference type="InterPro" id="IPR007698">
    <property type="entry name" value="AlaDH/PNT_NAD(H)-bd"/>
</dbReference>
<dbReference type="GO" id="GO:0008750">
    <property type="term" value="F:proton-translocating NAD(P)+ transhydrogenase activity"/>
    <property type="evidence" value="ECO:0007669"/>
    <property type="project" value="UniProtKB-EC"/>
</dbReference>
<evidence type="ECO:0000259" key="13">
    <source>
        <dbReference type="SMART" id="SM01003"/>
    </source>
</evidence>
<dbReference type="Pfam" id="PF01262">
    <property type="entry name" value="AlaDh_PNT_C"/>
    <property type="match status" value="1"/>
</dbReference>
<evidence type="ECO:0000256" key="11">
    <source>
        <dbReference type="ARBA" id="ARBA00048202"/>
    </source>
</evidence>
<dbReference type="AlphaFoldDB" id="A0A0M3J483"/>
<feature type="domain" description="Alanine dehydrogenase/pyridine nucleotide transhydrogenase N-terminal" evidence="13">
    <location>
        <begin position="17"/>
        <end position="146"/>
    </location>
</feature>
<dbReference type="InterPro" id="IPR007886">
    <property type="entry name" value="AlaDH/PNT_N"/>
</dbReference>
<dbReference type="Gene3D" id="3.40.50.720">
    <property type="entry name" value="NAD(P)-binding Rossmann-like Domain"/>
    <property type="match status" value="2"/>
</dbReference>
<evidence type="ECO:0000256" key="5">
    <source>
        <dbReference type="ARBA" id="ARBA00022741"/>
    </source>
</evidence>
<keyword evidence="4" id="KW-0812">Transmembrane</keyword>
<dbReference type="FunFam" id="3.40.50.720:FF:000028">
    <property type="entry name" value="NAD(P) transhydrogenase subunit alpha"/>
    <property type="match status" value="1"/>
</dbReference>
<comment type="subcellular location">
    <subcellularLocation>
        <location evidence="1">Membrane</location>
        <topology evidence="1">Multi-pass membrane protein</topology>
    </subcellularLocation>
</comment>
<protein>
    <recommendedName>
        <fullName evidence="3">proton-translocating NAD(P)(+) transhydrogenase</fullName>
        <ecNumber evidence="3">7.1.1.1</ecNumber>
    </recommendedName>
</protein>
<dbReference type="InterPro" id="IPR008143">
    <property type="entry name" value="Ala_DH/PNT_CS2"/>
</dbReference>
<evidence type="ECO:0000256" key="7">
    <source>
        <dbReference type="ARBA" id="ARBA00022967"/>
    </source>
</evidence>
<evidence type="ECO:0000256" key="3">
    <source>
        <dbReference type="ARBA" id="ARBA00012943"/>
    </source>
</evidence>
<dbReference type="PROSITE" id="PS00837">
    <property type="entry name" value="ALADH_PNT_2"/>
    <property type="match status" value="1"/>
</dbReference>
<dbReference type="GO" id="GO:0016491">
    <property type="term" value="F:oxidoreductase activity"/>
    <property type="evidence" value="ECO:0007669"/>
    <property type="project" value="InterPro"/>
</dbReference>
<keyword evidence="9" id="KW-0520">NAD</keyword>
<dbReference type="SUPFAM" id="SSF51735">
    <property type="entry name" value="NAD(P)-binding Rossmann-fold domains"/>
    <property type="match status" value="1"/>
</dbReference>
<evidence type="ECO:0000256" key="9">
    <source>
        <dbReference type="ARBA" id="ARBA00023027"/>
    </source>
</evidence>